<accession>A0A0B4XLH3</accession>
<keyword evidence="2 3" id="KW-0449">Lipoprotein</keyword>
<feature type="chain" id="PRO_5001434267" evidence="2">
    <location>
        <begin position="20"/>
        <end position="469"/>
    </location>
</feature>
<name>A0A0B4XLH3_9GAMM</name>
<keyword evidence="2" id="KW-0472">Membrane</keyword>
<dbReference type="InterPro" id="IPR003423">
    <property type="entry name" value="OMP_efflux"/>
</dbReference>
<dbReference type="OrthoDB" id="9770517at2"/>
<dbReference type="KEGG" id="apac:S7S_04050"/>
<dbReference type="HOGENOM" id="CLU_012817_13_0_6"/>
<keyword evidence="2" id="KW-0732">Signal</keyword>
<organism evidence="3 4">
    <name type="scientific">Isoalcanivorax pacificus W11-5</name>
    <dbReference type="NCBI Taxonomy" id="391936"/>
    <lineage>
        <taxon>Bacteria</taxon>
        <taxon>Pseudomonadati</taxon>
        <taxon>Pseudomonadota</taxon>
        <taxon>Gammaproteobacteria</taxon>
        <taxon>Oceanospirillales</taxon>
        <taxon>Alcanivoracaceae</taxon>
        <taxon>Isoalcanivorax</taxon>
    </lineage>
</organism>
<evidence type="ECO:0000313" key="4">
    <source>
        <dbReference type="Proteomes" id="UP000006764"/>
    </source>
</evidence>
<protein>
    <submittedName>
        <fullName evidence="3">Efflux transporter, outer membrane factor lipoprotein, NodT family</fullName>
    </submittedName>
</protein>
<keyword evidence="4" id="KW-1185">Reference proteome</keyword>
<dbReference type="PROSITE" id="PS51257">
    <property type="entry name" value="PROKAR_LIPOPROTEIN"/>
    <property type="match status" value="1"/>
</dbReference>
<dbReference type="Gene3D" id="1.20.1600.10">
    <property type="entry name" value="Outer membrane efflux proteins (OEP)"/>
    <property type="match status" value="1"/>
</dbReference>
<proteinExistence type="inferred from homology"/>
<dbReference type="SUPFAM" id="SSF56954">
    <property type="entry name" value="Outer membrane efflux proteins (OEP)"/>
    <property type="match status" value="1"/>
</dbReference>
<dbReference type="EMBL" id="CP004387">
    <property type="protein sequence ID" value="AJD47232.1"/>
    <property type="molecule type" value="Genomic_DNA"/>
</dbReference>
<dbReference type="GO" id="GO:0009279">
    <property type="term" value="C:cell outer membrane"/>
    <property type="evidence" value="ECO:0007669"/>
    <property type="project" value="UniProtKB-SubCell"/>
</dbReference>
<comment type="similarity">
    <text evidence="1 2">Belongs to the outer membrane factor (OMF) (TC 1.B.17) family.</text>
</comment>
<evidence type="ECO:0000256" key="2">
    <source>
        <dbReference type="RuleBase" id="RU362097"/>
    </source>
</evidence>
<comment type="subcellular location">
    <subcellularLocation>
        <location evidence="2">Cell outer membrane</location>
        <topology evidence="2">Lipid-anchor</topology>
    </subcellularLocation>
</comment>
<dbReference type="AlphaFoldDB" id="A0A0B4XLH3"/>
<keyword evidence="2" id="KW-0812">Transmembrane</keyword>
<dbReference type="Gene3D" id="2.20.200.10">
    <property type="entry name" value="Outer membrane efflux proteins (OEP)"/>
    <property type="match status" value="1"/>
</dbReference>
<keyword evidence="2" id="KW-0564">Palmitate</keyword>
<dbReference type="PANTHER" id="PTHR30203">
    <property type="entry name" value="OUTER MEMBRANE CATION EFFLUX PROTEIN"/>
    <property type="match status" value="1"/>
</dbReference>
<sequence length="469" mass="50302">MRKFIFALLPLAIAGCAVGPDYEAPDTGAPETFANAPQQAAVDSQSEQRFWQGFDDPQLAALVQQTLNANHNLQAALARYEGAEALLRGARREQWPSITASAGAAEQHLAAVERTSSAERVEVYQAGVAARWELDLFGRLRRATESRVAELDAAGADLAALQVALVGQLASGYFELRGLQQQYLIAEQNVANQQALLDIVSSRVDAGRGTAFDQVRAQAQLETTRAALPAIDSAVQITLHRLAVLTGQPPAALRDSLGVPAPLPEALPAVPVGSPGDALRRRPDIRAAERRLAAATARIGVVTADLFPRFSLDGLIGSVAGDSSDLFSGPAESRRIALGVDWTFLDTGRVRARIDAADAESRAALAGYQQTVLNALEETENLLVRHQRSQQRTERLRDATAAASEAVRLARTRYDQGFIGYFEVLSAEQELISTRDALIQSQTEVTVSMVNLYRALAGAPLPAPETASR</sequence>
<dbReference type="PANTHER" id="PTHR30203:SF25">
    <property type="entry name" value="OUTER MEMBRANE PROTEIN-RELATED"/>
    <property type="match status" value="1"/>
</dbReference>
<evidence type="ECO:0000256" key="1">
    <source>
        <dbReference type="ARBA" id="ARBA00007613"/>
    </source>
</evidence>
<feature type="signal peptide" evidence="2">
    <location>
        <begin position="1"/>
        <end position="19"/>
    </location>
</feature>
<dbReference type="Proteomes" id="UP000006764">
    <property type="component" value="Chromosome"/>
</dbReference>
<dbReference type="InterPro" id="IPR010131">
    <property type="entry name" value="MdtP/NodT-like"/>
</dbReference>
<dbReference type="NCBIfam" id="TIGR01845">
    <property type="entry name" value="outer_NodT"/>
    <property type="match status" value="1"/>
</dbReference>
<gene>
    <name evidence="3" type="ORF">S7S_04050</name>
</gene>
<evidence type="ECO:0000313" key="3">
    <source>
        <dbReference type="EMBL" id="AJD47232.1"/>
    </source>
</evidence>
<reference evidence="3 4" key="1">
    <citation type="journal article" date="2012" name="J. Bacteriol.">
        <title>Genome sequence of an alkane-degrading bacterium, Alcanivorax pacificus type strain W11-5, isolated from deep sea sediment.</title>
        <authorList>
            <person name="Lai Q."/>
            <person name="Shao Z."/>
        </authorList>
    </citation>
    <scope>NUCLEOTIDE SEQUENCE [LARGE SCALE GENOMIC DNA]</scope>
    <source>
        <strain evidence="3 4">W11-5</strain>
    </source>
</reference>
<dbReference type="Pfam" id="PF02321">
    <property type="entry name" value="OEP"/>
    <property type="match status" value="2"/>
</dbReference>
<dbReference type="GO" id="GO:0015562">
    <property type="term" value="F:efflux transmembrane transporter activity"/>
    <property type="evidence" value="ECO:0007669"/>
    <property type="project" value="InterPro"/>
</dbReference>
<dbReference type="STRING" id="391936.S7S_04050"/>
<dbReference type="RefSeq" id="WP_008738057.1">
    <property type="nucleotide sequence ID" value="NZ_CP004387.1"/>
</dbReference>
<keyword evidence="2" id="KW-1134">Transmembrane beta strand</keyword>